<reference evidence="5" key="1">
    <citation type="submission" date="2019-12" db="UniProtKB">
        <authorList>
            <consortium name="WormBaseParasite"/>
        </authorList>
    </citation>
    <scope>IDENTIFICATION</scope>
</reference>
<dbReference type="WBParaSite" id="TMUE_1000004921.1">
    <property type="protein sequence ID" value="TMUE_1000004921.1"/>
    <property type="gene ID" value="WBGene00288115"/>
</dbReference>
<evidence type="ECO:0000256" key="2">
    <source>
        <dbReference type="ARBA" id="ARBA00022946"/>
    </source>
</evidence>
<dbReference type="InterPro" id="IPR017703">
    <property type="entry name" value="YgfZ/GCV_T_CS"/>
</dbReference>
<dbReference type="SUPFAM" id="SSF103025">
    <property type="entry name" value="Folate-binding domain"/>
    <property type="match status" value="1"/>
</dbReference>
<dbReference type="InterPro" id="IPR045179">
    <property type="entry name" value="YgfZ/GcvT"/>
</dbReference>
<dbReference type="Proteomes" id="UP000046395">
    <property type="component" value="Unassembled WGS sequence"/>
</dbReference>
<protein>
    <submittedName>
        <fullName evidence="5">GCV_T domain-containing protein</fullName>
    </submittedName>
</protein>
<dbReference type="GO" id="GO:0016226">
    <property type="term" value="P:iron-sulfur cluster assembly"/>
    <property type="evidence" value="ECO:0007669"/>
    <property type="project" value="TreeGrafter"/>
</dbReference>
<dbReference type="Gene3D" id="3.30.1360.120">
    <property type="entry name" value="Probable tRNA modification gtpase trme, domain 1"/>
    <property type="match status" value="2"/>
</dbReference>
<evidence type="ECO:0000256" key="1">
    <source>
        <dbReference type="ARBA" id="ARBA00004173"/>
    </source>
</evidence>
<evidence type="ECO:0000313" key="4">
    <source>
        <dbReference type="Proteomes" id="UP000046395"/>
    </source>
</evidence>
<dbReference type="NCBIfam" id="TIGR03317">
    <property type="entry name" value="ygfZ_signature"/>
    <property type="match status" value="1"/>
</dbReference>
<name>A0A5S6QC55_TRIMR</name>
<dbReference type="PANTHER" id="PTHR22602:SF0">
    <property type="entry name" value="TRANSFERASE CAF17, MITOCHONDRIAL-RELATED"/>
    <property type="match status" value="1"/>
</dbReference>
<dbReference type="InterPro" id="IPR027266">
    <property type="entry name" value="TrmE/GcvT-like"/>
</dbReference>
<evidence type="ECO:0000256" key="3">
    <source>
        <dbReference type="ARBA" id="ARBA00023128"/>
    </source>
</evidence>
<sequence length="311" mass="34464">MTFWLRNRRLLRVIGPDGPSLLQGLLTNDVTKLNDPACPALCSFLLSARGRVLYDLLLYRQGQRTVDDILVECDGVLADRLCSFLRRHTLRKRVDLQLESTKQVYHSLPGASKPPCQRNDIFVADPRLSSMGARWLSDRAPPAGNDPVDNRRLLEAYTNLRYSLALAEGGAEMPPDSSLPHEVGADILGAVSFTKGCYLGQEMIARVQHGGIVRKRLMALQFDPADLPLMRLVQYNSAIFGSSSQNSKAPPVVVGRFKAASTQYAIATLNVAEAIRLGTVLLTVKEEEQDDSSRKIHCKVIRPQWWPTSVG</sequence>
<keyword evidence="4" id="KW-1185">Reference proteome</keyword>
<accession>A0A5S6QC55</accession>
<organism evidence="4 5">
    <name type="scientific">Trichuris muris</name>
    <name type="common">Mouse whipworm</name>
    <dbReference type="NCBI Taxonomy" id="70415"/>
    <lineage>
        <taxon>Eukaryota</taxon>
        <taxon>Metazoa</taxon>
        <taxon>Ecdysozoa</taxon>
        <taxon>Nematoda</taxon>
        <taxon>Enoplea</taxon>
        <taxon>Dorylaimia</taxon>
        <taxon>Trichinellida</taxon>
        <taxon>Trichuridae</taxon>
        <taxon>Trichuris</taxon>
    </lineage>
</organism>
<keyword evidence="2" id="KW-0809">Transit peptide</keyword>
<dbReference type="GO" id="GO:0005759">
    <property type="term" value="C:mitochondrial matrix"/>
    <property type="evidence" value="ECO:0007669"/>
    <property type="project" value="TreeGrafter"/>
</dbReference>
<dbReference type="STRING" id="70415.A0A5S6QC55"/>
<dbReference type="AlphaFoldDB" id="A0A5S6QC55"/>
<evidence type="ECO:0000313" key="5">
    <source>
        <dbReference type="WBParaSite" id="TMUE_1000004921.1"/>
    </source>
</evidence>
<keyword evidence="3" id="KW-0496">Mitochondrion</keyword>
<proteinExistence type="predicted"/>
<comment type="subcellular location">
    <subcellularLocation>
        <location evidence="1">Mitochondrion</location>
    </subcellularLocation>
</comment>
<dbReference type="PANTHER" id="PTHR22602">
    <property type="entry name" value="TRANSFERASE CAF17, MITOCHONDRIAL-RELATED"/>
    <property type="match status" value="1"/>
</dbReference>